<evidence type="ECO:0000313" key="2">
    <source>
        <dbReference type="Proteomes" id="UP001164539"/>
    </source>
</evidence>
<protein>
    <submittedName>
        <fullName evidence="1">Basic blue protein-like</fullName>
    </submittedName>
</protein>
<organism evidence="1 2">
    <name type="scientific">Melia azedarach</name>
    <name type="common">Chinaberry tree</name>
    <dbReference type="NCBI Taxonomy" id="155640"/>
    <lineage>
        <taxon>Eukaryota</taxon>
        <taxon>Viridiplantae</taxon>
        <taxon>Streptophyta</taxon>
        <taxon>Embryophyta</taxon>
        <taxon>Tracheophyta</taxon>
        <taxon>Spermatophyta</taxon>
        <taxon>Magnoliopsida</taxon>
        <taxon>eudicotyledons</taxon>
        <taxon>Gunneridae</taxon>
        <taxon>Pentapetalae</taxon>
        <taxon>rosids</taxon>
        <taxon>malvids</taxon>
        <taxon>Sapindales</taxon>
        <taxon>Meliaceae</taxon>
        <taxon>Melia</taxon>
    </lineage>
</organism>
<sequence>MAQARGRATVAAATVLLLVVVQCGVSSAATFKVGDEGGWVFGVQDWPNGKTFKDGDILEFNYTPGRHNVVVVDEKGYNECKAASGATTFTTGKDQITLKKGKSFFLCGFPTHCDNGMKLAITVA</sequence>
<accession>A0ACC1Y1H1</accession>
<gene>
    <name evidence="1" type="ORF">OWV82_011950</name>
</gene>
<comment type="caution">
    <text evidence="1">The sequence shown here is derived from an EMBL/GenBank/DDBJ whole genome shotgun (WGS) entry which is preliminary data.</text>
</comment>
<dbReference type="Proteomes" id="UP001164539">
    <property type="component" value="Chromosome 6"/>
</dbReference>
<evidence type="ECO:0000313" key="1">
    <source>
        <dbReference type="EMBL" id="KAJ4717017.1"/>
    </source>
</evidence>
<dbReference type="EMBL" id="CM051399">
    <property type="protein sequence ID" value="KAJ4717017.1"/>
    <property type="molecule type" value="Genomic_DNA"/>
</dbReference>
<keyword evidence="2" id="KW-1185">Reference proteome</keyword>
<reference evidence="1 2" key="1">
    <citation type="journal article" date="2023" name="Science">
        <title>Complex scaffold remodeling in plant triterpene biosynthesis.</title>
        <authorList>
            <person name="De La Pena R."/>
            <person name="Hodgson H."/>
            <person name="Liu J.C."/>
            <person name="Stephenson M.J."/>
            <person name="Martin A.C."/>
            <person name="Owen C."/>
            <person name="Harkess A."/>
            <person name="Leebens-Mack J."/>
            <person name="Jimenez L.E."/>
            <person name="Osbourn A."/>
            <person name="Sattely E.S."/>
        </authorList>
    </citation>
    <scope>NUCLEOTIDE SEQUENCE [LARGE SCALE GENOMIC DNA]</scope>
    <source>
        <strain evidence="2">cv. JPN11</strain>
        <tissue evidence="1">Leaf</tissue>
    </source>
</reference>
<proteinExistence type="predicted"/>
<name>A0ACC1Y1H1_MELAZ</name>